<keyword evidence="3" id="KW-1185">Reference proteome</keyword>
<organism evidence="2 3">
    <name type="scientific">Colletotrichum tanaceti</name>
    <dbReference type="NCBI Taxonomy" id="1306861"/>
    <lineage>
        <taxon>Eukaryota</taxon>
        <taxon>Fungi</taxon>
        <taxon>Dikarya</taxon>
        <taxon>Ascomycota</taxon>
        <taxon>Pezizomycotina</taxon>
        <taxon>Sordariomycetes</taxon>
        <taxon>Hypocreomycetidae</taxon>
        <taxon>Glomerellales</taxon>
        <taxon>Glomerellaceae</taxon>
        <taxon>Colletotrichum</taxon>
        <taxon>Colletotrichum destructivum species complex</taxon>
    </lineage>
</organism>
<feature type="compositionally biased region" description="Polar residues" evidence="1">
    <location>
        <begin position="26"/>
        <end position="37"/>
    </location>
</feature>
<sequence>MNEAEAQNHPPQRQQRQQMPHMCQMSYLSQTAQTPQTAGWKKKKRNKNNRRWFNKKRHLPYQREGQDAHAAAKALPATADSHSGARVEKDVVAAAAAMTPAPEAGTWSGMFRSTLGGFVYELVPTTMGTLPM</sequence>
<evidence type="ECO:0000313" key="2">
    <source>
        <dbReference type="EMBL" id="TKW57024.1"/>
    </source>
</evidence>
<dbReference type="EMBL" id="PJEX01000052">
    <property type="protein sequence ID" value="TKW57024.1"/>
    <property type="molecule type" value="Genomic_DNA"/>
</dbReference>
<dbReference type="Proteomes" id="UP000310108">
    <property type="component" value="Unassembled WGS sequence"/>
</dbReference>
<name>A0A4U6XMX5_9PEZI</name>
<gene>
    <name evidence="2" type="ORF">CTA1_5268</name>
</gene>
<feature type="compositionally biased region" description="Basic residues" evidence="1">
    <location>
        <begin position="40"/>
        <end position="60"/>
    </location>
</feature>
<accession>A0A4U6XMX5</accession>
<reference evidence="2 3" key="1">
    <citation type="journal article" date="2019" name="PLoS ONE">
        <title>Comparative genome analysis indicates high evolutionary potential of pathogenicity genes in Colletotrichum tanaceti.</title>
        <authorList>
            <person name="Lelwala R.V."/>
            <person name="Korhonen P.K."/>
            <person name="Young N.D."/>
            <person name="Scott J.B."/>
            <person name="Ades P.A."/>
            <person name="Gasser R.B."/>
            <person name="Taylor P.W.J."/>
        </authorList>
    </citation>
    <scope>NUCLEOTIDE SEQUENCE [LARGE SCALE GENOMIC DNA]</scope>
    <source>
        <strain evidence="2">BRIP57314</strain>
    </source>
</reference>
<protein>
    <submittedName>
        <fullName evidence="2">Uncharacterized protein</fullName>
    </submittedName>
</protein>
<comment type="caution">
    <text evidence="2">The sequence shown here is derived from an EMBL/GenBank/DDBJ whole genome shotgun (WGS) entry which is preliminary data.</text>
</comment>
<feature type="compositionally biased region" description="Low complexity" evidence="1">
    <location>
        <begin position="7"/>
        <end position="25"/>
    </location>
</feature>
<evidence type="ECO:0000313" key="3">
    <source>
        <dbReference type="Proteomes" id="UP000310108"/>
    </source>
</evidence>
<feature type="region of interest" description="Disordered" evidence="1">
    <location>
        <begin position="1"/>
        <end position="84"/>
    </location>
</feature>
<evidence type="ECO:0000256" key="1">
    <source>
        <dbReference type="SAM" id="MobiDB-lite"/>
    </source>
</evidence>
<proteinExistence type="predicted"/>
<feature type="compositionally biased region" description="Low complexity" evidence="1">
    <location>
        <begin position="68"/>
        <end position="79"/>
    </location>
</feature>
<dbReference type="AlphaFoldDB" id="A0A4U6XMX5"/>